<evidence type="ECO:0000313" key="1">
    <source>
        <dbReference type="EMBL" id="KAH7903199.1"/>
    </source>
</evidence>
<name>A0ACB7ZR81_9AGAM</name>
<dbReference type="EMBL" id="MU269132">
    <property type="protein sequence ID" value="KAH7903199.1"/>
    <property type="molecule type" value="Genomic_DNA"/>
</dbReference>
<reference evidence="1" key="1">
    <citation type="journal article" date="2021" name="New Phytol.">
        <title>Evolutionary innovations through gain and loss of genes in the ectomycorrhizal Boletales.</title>
        <authorList>
            <person name="Wu G."/>
            <person name="Miyauchi S."/>
            <person name="Morin E."/>
            <person name="Kuo A."/>
            <person name="Drula E."/>
            <person name="Varga T."/>
            <person name="Kohler A."/>
            <person name="Feng B."/>
            <person name="Cao Y."/>
            <person name="Lipzen A."/>
            <person name="Daum C."/>
            <person name="Hundley H."/>
            <person name="Pangilinan J."/>
            <person name="Johnson J."/>
            <person name="Barry K."/>
            <person name="LaButti K."/>
            <person name="Ng V."/>
            <person name="Ahrendt S."/>
            <person name="Min B."/>
            <person name="Choi I.G."/>
            <person name="Park H."/>
            <person name="Plett J.M."/>
            <person name="Magnuson J."/>
            <person name="Spatafora J.W."/>
            <person name="Nagy L.G."/>
            <person name="Henrissat B."/>
            <person name="Grigoriev I.V."/>
            <person name="Yang Z.L."/>
            <person name="Xu J."/>
            <person name="Martin F.M."/>
        </authorList>
    </citation>
    <scope>NUCLEOTIDE SEQUENCE</scope>
    <source>
        <strain evidence="1">ATCC 28755</strain>
    </source>
</reference>
<comment type="caution">
    <text evidence="1">The sequence shown here is derived from an EMBL/GenBank/DDBJ whole genome shotgun (WGS) entry which is preliminary data.</text>
</comment>
<proteinExistence type="predicted"/>
<sequence length="268" mass="30035">MAPKKTSNAMIPCDEIPGIRIRLAPSAVTELSTMKNKIKKPNSRNVLVCYDLKAGGEDYNSTWKAKVTSIQKSTGSKIKASSYKVWVTWFYRTSDVLEDAKEKKNDSKTMKAKKKNLRDQFLPALYHPRELFLSSHEQSIDPGCISKVIDVLHFDQGCPRPRVLDGCYFYRATYESSTKELTVAPEPTCNCDQPYVPHQEMQALGKTPAAEELDGPGWCASPGGVRRRDHETRTSSLGGRKLREDISGKVHTECHEKRRREKASGVGG</sequence>
<keyword evidence="2" id="KW-1185">Reference proteome</keyword>
<protein>
    <submittedName>
        <fullName evidence="1">Uncharacterized protein</fullName>
    </submittedName>
</protein>
<dbReference type="Proteomes" id="UP000790377">
    <property type="component" value="Unassembled WGS sequence"/>
</dbReference>
<evidence type="ECO:0000313" key="2">
    <source>
        <dbReference type="Proteomes" id="UP000790377"/>
    </source>
</evidence>
<organism evidence="1 2">
    <name type="scientific">Hygrophoropsis aurantiaca</name>
    <dbReference type="NCBI Taxonomy" id="72124"/>
    <lineage>
        <taxon>Eukaryota</taxon>
        <taxon>Fungi</taxon>
        <taxon>Dikarya</taxon>
        <taxon>Basidiomycota</taxon>
        <taxon>Agaricomycotina</taxon>
        <taxon>Agaricomycetes</taxon>
        <taxon>Agaricomycetidae</taxon>
        <taxon>Boletales</taxon>
        <taxon>Coniophorineae</taxon>
        <taxon>Hygrophoropsidaceae</taxon>
        <taxon>Hygrophoropsis</taxon>
    </lineage>
</organism>
<gene>
    <name evidence="1" type="ORF">BJ138DRAFT_1120616</name>
</gene>
<accession>A0ACB7ZR81</accession>